<name>A0AAQ4E3J8_AMBAM</name>
<evidence type="ECO:0000313" key="2">
    <source>
        <dbReference type="EMBL" id="KAK8769273.1"/>
    </source>
</evidence>
<keyword evidence="3" id="KW-1185">Reference proteome</keyword>
<proteinExistence type="predicted"/>
<gene>
    <name evidence="2" type="ORF">V5799_014261</name>
</gene>
<protein>
    <submittedName>
        <fullName evidence="2">Uncharacterized protein</fullName>
    </submittedName>
</protein>
<evidence type="ECO:0000313" key="3">
    <source>
        <dbReference type="Proteomes" id="UP001321473"/>
    </source>
</evidence>
<sequence>MTGKACNRKHQTGAHAKPALTPEKLGAVRDGLGEYIWLSSLHHLQWGEEQLGHVHLLHNPVERPHKHPGHTTIVQQK</sequence>
<dbReference type="Proteomes" id="UP001321473">
    <property type="component" value="Unassembled WGS sequence"/>
</dbReference>
<organism evidence="2 3">
    <name type="scientific">Amblyomma americanum</name>
    <name type="common">Lone star tick</name>
    <dbReference type="NCBI Taxonomy" id="6943"/>
    <lineage>
        <taxon>Eukaryota</taxon>
        <taxon>Metazoa</taxon>
        <taxon>Ecdysozoa</taxon>
        <taxon>Arthropoda</taxon>
        <taxon>Chelicerata</taxon>
        <taxon>Arachnida</taxon>
        <taxon>Acari</taxon>
        <taxon>Parasitiformes</taxon>
        <taxon>Ixodida</taxon>
        <taxon>Ixodoidea</taxon>
        <taxon>Ixodidae</taxon>
        <taxon>Amblyomminae</taxon>
        <taxon>Amblyomma</taxon>
    </lineage>
</organism>
<feature type="compositionally biased region" description="Basic residues" evidence="1">
    <location>
        <begin position="1"/>
        <end position="12"/>
    </location>
</feature>
<accession>A0AAQ4E3J8</accession>
<evidence type="ECO:0000256" key="1">
    <source>
        <dbReference type="SAM" id="MobiDB-lite"/>
    </source>
</evidence>
<reference evidence="2 3" key="1">
    <citation type="journal article" date="2023" name="Arcadia Sci">
        <title>De novo assembly of a long-read Amblyomma americanum tick genome.</title>
        <authorList>
            <person name="Chou S."/>
            <person name="Poskanzer K.E."/>
            <person name="Rollins M."/>
            <person name="Thuy-Boun P.S."/>
        </authorList>
    </citation>
    <scope>NUCLEOTIDE SEQUENCE [LARGE SCALE GENOMIC DNA]</scope>
    <source>
        <strain evidence="2">F_SG_1</strain>
        <tissue evidence="2">Salivary glands</tissue>
    </source>
</reference>
<dbReference type="EMBL" id="JARKHS020022817">
    <property type="protein sequence ID" value="KAK8769273.1"/>
    <property type="molecule type" value="Genomic_DNA"/>
</dbReference>
<dbReference type="AlphaFoldDB" id="A0AAQ4E3J8"/>
<comment type="caution">
    <text evidence="2">The sequence shown here is derived from an EMBL/GenBank/DDBJ whole genome shotgun (WGS) entry which is preliminary data.</text>
</comment>
<feature type="region of interest" description="Disordered" evidence="1">
    <location>
        <begin position="1"/>
        <end position="20"/>
    </location>
</feature>